<proteinExistence type="predicted"/>
<dbReference type="AlphaFoldDB" id="A0A3B0U425"/>
<gene>
    <name evidence="1" type="ORF">MNBD_BACTEROID06-315</name>
</gene>
<dbReference type="EMBL" id="UOES01000013">
    <property type="protein sequence ID" value="VAW25751.1"/>
    <property type="molecule type" value="Genomic_DNA"/>
</dbReference>
<dbReference type="SUPFAM" id="SSF158682">
    <property type="entry name" value="TerB-like"/>
    <property type="match status" value="1"/>
</dbReference>
<evidence type="ECO:0008006" key="2">
    <source>
        <dbReference type="Google" id="ProtNLM"/>
    </source>
</evidence>
<accession>A0A3B0U425</accession>
<protein>
    <recommendedName>
        <fullName evidence="2">Co-chaperone DjlA N-terminal domain-containing protein</fullName>
    </recommendedName>
</protein>
<reference evidence="1" key="1">
    <citation type="submission" date="2018-06" db="EMBL/GenBank/DDBJ databases">
        <authorList>
            <person name="Zhirakovskaya E."/>
        </authorList>
    </citation>
    <scope>NUCLEOTIDE SEQUENCE</scope>
</reference>
<organism evidence="1">
    <name type="scientific">hydrothermal vent metagenome</name>
    <dbReference type="NCBI Taxonomy" id="652676"/>
    <lineage>
        <taxon>unclassified sequences</taxon>
        <taxon>metagenomes</taxon>
        <taxon>ecological metagenomes</taxon>
    </lineage>
</organism>
<dbReference type="Gene3D" id="1.10.3680.10">
    <property type="entry name" value="TerB-like"/>
    <property type="match status" value="1"/>
</dbReference>
<name>A0A3B0U425_9ZZZZ</name>
<sequence>MVPVHKVIELKYSSFCVFLIVSTCLIPRHPETSKPKIHQKSKLFKNQALYSWVITSDGGKVLCYRIVGLTLLIMDAVLRKKINILIHLAGADGHFDDSERAFIYNICLRHGVDLDTIGDLIAEPEPIGSLGALSHATAVDYLTDSILLMMVDGKVLPSEILFCQDMGLRLGFQKAAVDKLIGEIKEDFGIKYKELHAYVLDLPHPNKN</sequence>
<evidence type="ECO:0000313" key="1">
    <source>
        <dbReference type="EMBL" id="VAW25751.1"/>
    </source>
</evidence>
<dbReference type="InterPro" id="IPR029024">
    <property type="entry name" value="TerB-like"/>
</dbReference>